<proteinExistence type="predicted"/>
<reference evidence="3 4" key="1">
    <citation type="submission" date="2024-12" db="EMBL/GenBank/DDBJ databases">
        <title>Forecasting of Potato common scab and diversities of Pathogenic streptomyces spp. in china.</title>
        <authorList>
            <person name="Handique U."/>
            <person name="Wu J."/>
        </authorList>
    </citation>
    <scope>NUCLEOTIDE SEQUENCE [LARGE SCALE GENOMIC DNA]</scope>
    <source>
        <strain evidence="3 4">ZRIMU1585</strain>
    </source>
</reference>
<dbReference type="PANTHER" id="PTHR33498">
    <property type="entry name" value="TRANSPOSASE FOR INSERTION SEQUENCE ELEMENT IS1557"/>
    <property type="match status" value="1"/>
</dbReference>
<feature type="domain" description="Transposase IS204/IS1001/IS1096/IS1165 zinc-finger" evidence="2">
    <location>
        <begin position="39"/>
        <end position="83"/>
    </location>
</feature>
<feature type="region of interest" description="Disordered" evidence="1">
    <location>
        <begin position="187"/>
        <end position="232"/>
    </location>
</feature>
<evidence type="ECO:0000256" key="1">
    <source>
        <dbReference type="SAM" id="MobiDB-lite"/>
    </source>
</evidence>
<dbReference type="InterPro" id="IPR029261">
    <property type="entry name" value="Transposase_Znf"/>
</dbReference>
<sequence>MRDVFLQDLWFHRVESIVIENAVSDGKLVVVRARASAKRAACPACSTTSGRVHSRYVRRLADTAVGGRHVVIELQVRRFRCRDRACRQATFAEQVDGLTFRHGRRSAGLQTVLQQVDVMLAGRAGARLAETLAVRANGRFSLAVDSSDVYTALEPLLDHSEDSGDGLSPTECASLLVRLKAISDQWAREDGDQPLQQHRGRPPTGGRPAALHRKGRPAGLPLTPTDRGTRQDSSSFTCLCANCRPINHVYSICANMLGVMQ</sequence>
<dbReference type="Pfam" id="PF14690">
    <property type="entry name" value="Zn_ribbon_ISL3"/>
    <property type="match status" value="1"/>
</dbReference>
<accession>A0ABW9J034</accession>
<dbReference type="RefSeq" id="WP_369276659.1">
    <property type="nucleotide sequence ID" value="NZ_JBJVMW010000032.1"/>
</dbReference>
<evidence type="ECO:0000313" key="4">
    <source>
        <dbReference type="Proteomes" id="UP001631993"/>
    </source>
</evidence>
<comment type="caution">
    <text evidence="3">The sequence shown here is derived from an EMBL/GenBank/DDBJ whole genome shotgun (WGS) entry which is preliminary data.</text>
</comment>
<dbReference type="EMBL" id="JBJVNE010000031">
    <property type="protein sequence ID" value="MFM9652693.1"/>
    <property type="molecule type" value="Genomic_DNA"/>
</dbReference>
<dbReference type="PANTHER" id="PTHR33498:SF1">
    <property type="entry name" value="TRANSPOSASE FOR INSERTION SEQUENCE ELEMENT IS1557"/>
    <property type="match status" value="1"/>
</dbReference>
<organism evidence="3 4">
    <name type="scientific">Streptomyces galilaeus</name>
    <dbReference type="NCBI Taxonomy" id="33899"/>
    <lineage>
        <taxon>Bacteria</taxon>
        <taxon>Bacillati</taxon>
        <taxon>Actinomycetota</taxon>
        <taxon>Actinomycetes</taxon>
        <taxon>Kitasatosporales</taxon>
        <taxon>Streptomycetaceae</taxon>
        <taxon>Streptomyces</taxon>
    </lineage>
</organism>
<evidence type="ECO:0000259" key="2">
    <source>
        <dbReference type="Pfam" id="PF14690"/>
    </source>
</evidence>
<gene>
    <name evidence="3" type="ORF">ACKI1S_42145</name>
</gene>
<evidence type="ECO:0000313" key="3">
    <source>
        <dbReference type="EMBL" id="MFM9652693.1"/>
    </source>
</evidence>
<keyword evidence="4" id="KW-1185">Reference proteome</keyword>
<protein>
    <submittedName>
        <fullName evidence="3">Transposase family protein</fullName>
    </submittedName>
</protein>
<dbReference type="Proteomes" id="UP001631993">
    <property type="component" value="Unassembled WGS sequence"/>
</dbReference>
<dbReference type="InterPro" id="IPR047951">
    <property type="entry name" value="Transpos_ISL3"/>
</dbReference>
<name>A0ABW9J034_STRGJ</name>